<gene>
    <name evidence="7" type="ORF">BGW36DRAFT_464526</name>
</gene>
<dbReference type="PANTHER" id="PTHR23235:SF120">
    <property type="entry name" value="KRUPPEL-LIKE FACTOR 15"/>
    <property type="match status" value="1"/>
</dbReference>
<sequence>MISDENGSDPDDFLERVEIDYGPHGSENQPSKADGKNVSSSGNLKDRLHKRSQRRTIEPSQGDYTLIRALEPNRPDIAGEVGDNPLRRDVESDNEDEDNRAEVSRQQPRSNNTIASFNDLVAHKPGKPGVGKYALSLSDLSTPEIPFSEIQFPSASHDGLIDNSQTLPSMKAVSDNLGSVVLSSFSVSASSSRVIPPQRQTSGQLPTPYFNVEDMNQQLGSEFNLQMAAPADKSPINNHPVPVEAKVHKCTFPNCTAAFTNKHSLSSHGAVHKDHRPHYCPVPGCERGVGGKGFKRKYDMDRHGLVHDSPVYGCPFCTDSQHKYPREDNLQRHVKDHHPDKDKDDPELRTVLAQKREGSGRGRPRRDNT</sequence>
<evidence type="ECO:0000256" key="4">
    <source>
        <dbReference type="PROSITE-ProRule" id="PRU00042"/>
    </source>
</evidence>
<dbReference type="GO" id="GO:0000978">
    <property type="term" value="F:RNA polymerase II cis-regulatory region sequence-specific DNA binding"/>
    <property type="evidence" value="ECO:0007669"/>
    <property type="project" value="TreeGrafter"/>
</dbReference>
<proteinExistence type="predicted"/>
<accession>A0AAD4KHL3</accession>
<dbReference type="AlphaFoldDB" id="A0AAD4KHL3"/>
<dbReference type="SMART" id="SM00355">
    <property type="entry name" value="ZnF_C2H2"/>
    <property type="match status" value="3"/>
</dbReference>
<dbReference type="PROSITE" id="PS00028">
    <property type="entry name" value="ZINC_FINGER_C2H2_1"/>
    <property type="match status" value="1"/>
</dbReference>
<keyword evidence="8" id="KW-1185">Reference proteome</keyword>
<feature type="domain" description="C2H2-type" evidence="6">
    <location>
        <begin position="248"/>
        <end position="277"/>
    </location>
</feature>
<dbReference type="RefSeq" id="XP_046067918.1">
    <property type="nucleotide sequence ID" value="XM_046222254.1"/>
</dbReference>
<comment type="caution">
    <text evidence="7">The sequence shown here is derived from an EMBL/GenBank/DDBJ whole genome shotgun (WGS) entry which is preliminary data.</text>
</comment>
<dbReference type="PROSITE" id="PS50157">
    <property type="entry name" value="ZINC_FINGER_C2H2_2"/>
    <property type="match status" value="1"/>
</dbReference>
<feature type="region of interest" description="Disordered" evidence="5">
    <location>
        <begin position="327"/>
        <end position="369"/>
    </location>
</feature>
<reference evidence="7" key="1">
    <citation type="submission" date="2021-12" db="EMBL/GenBank/DDBJ databases">
        <title>Convergent genome expansion in fungi linked to evolution of root-endophyte symbiosis.</title>
        <authorList>
            <consortium name="DOE Joint Genome Institute"/>
            <person name="Ke Y.-H."/>
            <person name="Bonito G."/>
            <person name="Liao H.-L."/>
            <person name="Looney B."/>
            <person name="Rojas-Flechas A."/>
            <person name="Nash J."/>
            <person name="Hameed K."/>
            <person name="Schadt C."/>
            <person name="Martin F."/>
            <person name="Crous P.W."/>
            <person name="Miettinen O."/>
            <person name="Magnuson J.K."/>
            <person name="Labbe J."/>
            <person name="Jacobson D."/>
            <person name="Doktycz M.J."/>
            <person name="Veneault-Fourrey C."/>
            <person name="Kuo A."/>
            <person name="Mondo S."/>
            <person name="Calhoun S."/>
            <person name="Riley R."/>
            <person name="Ohm R."/>
            <person name="LaButti K."/>
            <person name="Andreopoulos B."/>
            <person name="Pangilinan J."/>
            <person name="Nolan M."/>
            <person name="Tritt A."/>
            <person name="Clum A."/>
            <person name="Lipzen A."/>
            <person name="Daum C."/>
            <person name="Barry K."/>
            <person name="Grigoriev I.V."/>
            <person name="Vilgalys R."/>
        </authorList>
    </citation>
    <scope>NUCLEOTIDE SEQUENCE</scope>
    <source>
        <strain evidence="7">PMI_201</strain>
    </source>
</reference>
<feature type="region of interest" description="Disordered" evidence="5">
    <location>
        <begin position="1"/>
        <end position="113"/>
    </location>
</feature>
<evidence type="ECO:0000313" key="8">
    <source>
        <dbReference type="Proteomes" id="UP001201262"/>
    </source>
</evidence>
<keyword evidence="1" id="KW-0479">Metal-binding</keyword>
<dbReference type="PANTHER" id="PTHR23235">
    <property type="entry name" value="KRUEPPEL-LIKE TRANSCRIPTION FACTOR"/>
    <property type="match status" value="1"/>
</dbReference>
<dbReference type="GO" id="GO:0008270">
    <property type="term" value="F:zinc ion binding"/>
    <property type="evidence" value="ECO:0007669"/>
    <property type="project" value="UniProtKB-KW"/>
</dbReference>
<protein>
    <recommendedName>
        <fullName evidence="6">C2H2-type domain-containing protein</fullName>
    </recommendedName>
</protein>
<dbReference type="InterPro" id="IPR036236">
    <property type="entry name" value="Znf_C2H2_sf"/>
</dbReference>
<dbReference type="GeneID" id="70252541"/>
<keyword evidence="3" id="KW-0862">Zinc</keyword>
<evidence type="ECO:0000256" key="5">
    <source>
        <dbReference type="SAM" id="MobiDB-lite"/>
    </source>
</evidence>
<evidence type="ECO:0000256" key="1">
    <source>
        <dbReference type="ARBA" id="ARBA00022723"/>
    </source>
</evidence>
<name>A0AAD4KHL3_9EURO</name>
<dbReference type="GO" id="GO:0000981">
    <property type="term" value="F:DNA-binding transcription factor activity, RNA polymerase II-specific"/>
    <property type="evidence" value="ECO:0007669"/>
    <property type="project" value="TreeGrafter"/>
</dbReference>
<dbReference type="Proteomes" id="UP001201262">
    <property type="component" value="Unassembled WGS sequence"/>
</dbReference>
<dbReference type="SUPFAM" id="SSF57667">
    <property type="entry name" value="beta-beta-alpha zinc fingers"/>
    <property type="match status" value="1"/>
</dbReference>
<evidence type="ECO:0000259" key="6">
    <source>
        <dbReference type="PROSITE" id="PS50157"/>
    </source>
</evidence>
<organism evidence="7 8">
    <name type="scientific">Talaromyces proteolyticus</name>
    <dbReference type="NCBI Taxonomy" id="1131652"/>
    <lineage>
        <taxon>Eukaryota</taxon>
        <taxon>Fungi</taxon>
        <taxon>Dikarya</taxon>
        <taxon>Ascomycota</taxon>
        <taxon>Pezizomycotina</taxon>
        <taxon>Eurotiomycetes</taxon>
        <taxon>Eurotiomycetidae</taxon>
        <taxon>Eurotiales</taxon>
        <taxon>Trichocomaceae</taxon>
        <taxon>Talaromyces</taxon>
        <taxon>Talaromyces sect. Bacilispori</taxon>
    </lineage>
</organism>
<dbReference type="EMBL" id="JAJTJA010000011">
    <property type="protein sequence ID" value="KAH8691921.1"/>
    <property type="molecule type" value="Genomic_DNA"/>
</dbReference>
<feature type="compositionally biased region" description="Polar residues" evidence="5">
    <location>
        <begin position="26"/>
        <end position="43"/>
    </location>
</feature>
<feature type="compositionally biased region" description="Polar residues" evidence="5">
    <location>
        <begin position="104"/>
        <end position="113"/>
    </location>
</feature>
<evidence type="ECO:0000313" key="7">
    <source>
        <dbReference type="EMBL" id="KAH8691921.1"/>
    </source>
</evidence>
<evidence type="ECO:0000256" key="3">
    <source>
        <dbReference type="ARBA" id="ARBA00022833"/>
    </source>
</evidence>
<dbReference type="Gene3D" id="3.30.160.60">
    <property type="entry name" value="Classic Zinc Finger"/>
    <property type="match status" value="2"/>
</dbReference>
<dbReference type="InterPro" id="IPR059095">
    <property type="entry name" value="Znf_C2H2_17_2nd"/>
</dbReference>
<evidence type="ECO:0000256" key="2">
    <source>
        <dbReference type="ARBA" id="ARBA00022771"/>
    </source>
</evidence>
<keyword evidence="2 4" id="KW-0863">Zinc-finger</keyword>
<dbReference type="Pfam" id="PF26176">
    <property type="entry name" value="zf_C2H2_17_2"/>
    <property type="match status" value="1"/>
</dbReference>
<feature type="compositionally biased region" description="Acidic residues" evidence="5">
    <location>
        <begin position="1"/>
        <end position="12"/>
    </location>
</feature>
<dbReference type="InterPro" id="IPR013087">
    <property type="entry name" value="Znf_C2H2_type"/>
</dbReference>